<dbReference type="Gene3D" id="1.20.1250.20">
    <property type="entry name" value="MFS general substrate transporter like domains"/>
    <property type="match status" value="2"/>
</dbReference>
<dbReference type="AlphaFoldDB" id="A0A4S4MUV2"/>
<feature type="domain" description="Major facilitator superfamily (MFS) profile" evidence="4">
    <location>
        <begin position="262"/>
        <end position="467"/>
    </location>
</feature>
<proteinExistence type="inferred from homology"/>
<feature type="transmembrane region" description="Helical" evidence="3">
    <location>
        <begin position="100"/>
        <end position="118"/>
    </location>
</feature>
<dbReference type="GO" id="GO:0022857">
    <property type="term" value="F:transmembrane transporter activity"/>
    <property type="evidence" value="ECO:0007669"/>
    <property type="project" value="InterPro"/>
</dbReference>
<feature type="transmembrane region" description="Helical" evidence="3">
    <location>
        <begin position="130"/>
        <end position="147"/>
    </location>
</feature>
<dbReference type="InterPro" id="IPR011701">
    <property type="entry name" value="MFS"/>
</dbReference>
<dbReference type="SUPFAM" id="SSF103473">
    <property type="entry name" value="MFS general substrate transporter"/>
    <property type="match status" value="1"/>
</dbReference>
<feature type="transmembrane region" description="Helical" evidence="3">
    <location>
        <begin position="439"/>
        <end position="459"/>
    </location>
</feature>
<evidence type="ECO:0000259" key="4">
    <source>
        <dbReference type="PROSITE" id="PS50850"/>
    </source>
</evidence>
<evidence type="ECO:0000256" key="3">
    <source>
        <dbReference type="SAM" id="Phobius"/>
    </source>
</evidence>
<feature type="transmembrane region" description="Helical" evidence="3">
    <location>
        <begin position="60"/>
        <end position="80"/>
    </location>
</feature>
<dbReference type="PANTHER" id="PTHR11360:SF177">
    <property type="entry name" value="RIBOFLAVIN TRANSPORTER MCH5"/>
    <property type="match status" value="1"/>
</dbReference>
<organism evidence="5 6">
    <name type="scientific">Antrodiella citrinella</name>
    <dbReference type="NCBI Taxonomy" id="2447956"/>
    <lineage>
        <taxon>Eukaryota</taxon>
        <taxon>Fungi</taxon>
        <taxon>Dikarya</taxon>
        <taxon>Basidiomycota</taxon>
        <taxon>Agaricomycotina</taxon>
        <taxon>Agaricomycetes</taxon>
        <taxon>Polyporales</taxon>
        <taxon>Steccherinaceae</taxon>
        <taxon>Antrodiella</taxon>
    </lineage>
</organism>
<evidence type="ECO:0000313" key="6">
    <source>
        <dbReference type="Proteomes" id="UP000308730"/>
    </source>
</evidence>
<evidence type="ECO:0000313" key="5">
    <source>
        <dbReference type="EMBL" id="THH29088.1"/>
    </source>
</evidence>
<feature type="transmembrane region" description="Helical" evidence="3">
    <location>
        <begin position="219"/>
        <end position="240"/>
    </location>
</feature>
<keyword evidence="3" id="KW-0472">Membrane</keyword>
<evidence type="ECO:0000256" key="1">
    <source>
        <dbReference type="ARBA" id="ARBA00004141"/>
    </source>
</evidence>
<dbReference type="PROSITE" id="PS50850">
    <property type="entry name" value="MFS"/>
    <property type="match status" value="1"/>
</dbReference>
<dbReference type="PANTHER" id="PTHR11360">
    <property type="entry name" value="MONOCARBOXYLATE TRANSPORTER"/>
    <property type="match status" value="1"/>
</dbReference>
<feature type="transmembrane region" description="Helical" evidence="3">
    <location>
        <begin position="188"/>
        <end position="207"/>
    </location>
</feature>
<protein>
    <recommendedName>
        <fullName evidence="4">Major facilitator superfamily (MFS) profile domain-containing protein</fullName>
    </recommendedName>
</protein>
<comment type="similarity">
    <text evidence="2">Belongs to the major facilitator superfamily. Monocarboxylate porter (TC 2.A.1.13) family.</text>
</comment>
<keyword evidence="3" id="KW-0812">Transmembrane</keyword>
<accession>A0A4S4MUV2</accession>
<name>A0A4S4MUV2_9APHY</name>
<keyword evidence="6" id="KW-1185">Reference proteome</keyword>
<dbReference type="EMBL" id="SGPM01000141">
    <property type="protein sequence ID" value="THH29088.1"/>
    <property type="molecule type" value="Genomic_DNA"/>
</dbReference>
<keyword evidence="3" id="KW-1133">Transmembrane helix</keyword>
<feature type="transmembrane region" description="Helical" evidence="3">
    <location>
        <begin position="261"/>
        <end position="284"/>
    </location>
</feature>
<evidence type="ECO:0000256" key="2">
    <source>
        <dbReference type="ARBA" id="ARBA00006727"/>
    </source>
</evidence>
<comment type="caution">
    <text evidence="5">The sequence shown here is derived from an EMBL/GenBank/DDBJ whole genome shotgun (WGS) entry which is preliminary data.</text>
</comment>
<dbReference type="OrthoDB" id="6509908at2759"/>
<dbReference type="InterPro" id="IPR036259">
    <property type="entry name" value="MFS_trans_sf"/>
</dbReference>
<feature type="transmembrane region" description="Helical" evidence="3">
    <location>
        <begin position="328"/>
        <end position="346"/>
    </location>
</feature>
<gene>
    <name evidence="5" type="ORF">EUX98_g5102</name>
</gene>
<dbReference type="GO" id="GO:0016020">
    <property type="term" value="C:membrane"/>
    <property type="evidence" value="ECO:0007669"/>
    <property type="project" value="UniProtKB-SubCell"/>
</dbReference>
<sequence length="467" mass="49826">MASPYPQASLDNKSFESDMTLATTNTILKSDDEKAYSLSDVGSGASSAAGIDFPDGGLRAWMVVFGCTCGAFATFGYLNAWGVFQAYYEENTLSNVSTSSIAWIGSIQNAFIFLPGLVTGRMFDMGYLRLPVAIASVVLIMATFLTAQCTQYWHFLLCQGFTTGMASGVVFGPMIGVLAHWFKRRKSVAIALASLGSAIGGIVFPIVARNLIPKVGFAWTMRILGFIQLGALITTNLTLARRLPINPSTSSLIDLRAFREPAYTVYCAAVFLGFLGFTTLMTYIDVSAVSVGVSPSFAFYLVSLVNTGSAVGRLIGGVVADRIGAVNVNAPMSLVAVATTFAWPFARTKGEFIAIAIIFGLAWGNFNTLIFSPVVELSKVEDVGTRLGMFMTILACGSVLGPPISGAIREHAGTYVPVAGFAGTYGVGSDGMQANVWRLFAGGMIAASVCLFVVVRYLVLRRWRGRF</sequence>
<feature type="transmembrane region" description="Helical" evidence="3">
    <location>
        <begin position="296"/>
        <end position="316"/>
    </location>
</feature>
<feature type="transmembrane region" description="Helical" evidence="3">
    <location>
        <begin position="153"/>
        <end position="181"/>
    </location>
</feature>
<feature type="transmembrane region" description="Helical" evidence="3">
    <location>
        <begin position="387"/>
        <end position="408"/>
    </location>
</feature>
<comment type="subcellular location">
    <subcellularLocation>
        <location evidence="1">Membrane</location>
        <topology evidence="1">Multi-pass membrane protein</topology>
    </subcellularLocation>
</comment>
<dbReference type="InterPro" id="IPR020846">
    <property type="entry name" value="MFS_dom"/>
</dbReference>
<dbReference type="InterPro" id="IPR050327">
    <property type="entry name" value="Proton-linked_MCT"/>
</dbReference>
<feature type="transmembrane region" description="Helical" evidence="3">
    <location>
        <begin position="352"/>
        <end position="375"/>
    </location>
</feature>
<reference evidence="5 6" key="1">
    <citation type="submission" date="2019-02" db="EMBL/GenBank/DDBJ databases">
        <title>Genome sequencing of the rare red list fungi Antrodiella citrinella (Flaviporus citrinellus).</title>
        <authorList>
            <person name="Buettner E."/>
            <person name="Kellner H."/>
        </authorList>
    </citation>
    <scope>NUCLEOTIDE SEQUENCE [LARGE SCALE GENOMIC DNA]</scope>
    <source>
        <strain evidence="5 6">DSM 108506</strain>
    </source>
</reference>
<dbReference type="Proteomes" id="UP000308730">
    <property type="component" value="Unassembled WGS sequence"/>
</dbReference>
<dbReference type="Pfam" id="PF07690">
    <property type="entry name" value="MFS_1"/>
    <property type="match status" value="1"/>
</dbReference>